<organism evidence="1 2">
    <name type="scientific">Providencia stuartii (strain MRSN 2154)</name>
    <dbReference type="NCBI Taxonomy" id="1157951"/>
    <lineage>
        <taxon>Bacteria</taxon>
        <taxon>Pseudomonadati</taxon>
        <taxon>Pseudomonadota</taxon>
        <taxon>Gammaproteobacteria</taxon>
        <taxon>Enterobacterales</taxon>
        <taxon>Morganellaceae</taxon>
        <taxon>Providencia</taxon>
    </lineage>
</organism>
<dbReference type="Proteomes" id="UP000005012">
    <property type="component" value="Chromosome"/>
</dbReference>
<gene>
    <name evidence="1" type="ordered locus">S70_03355</name>
</gene>
<reference evidence="2" key="2">
    <citation type="submission" date="2012-04" db="EMBL/GenBank/DDBJ databases">
        <title>Complete genome sequence of Providencia stuartii clinical isolate MRSN 2154.</title>
        <authorList>
            <person name="Clifford R.J."/>
            <person name="Hang J."/>
            <person name="Riley M.C."/>
            <person name="Onmus-Leone F."/>
            <person name="Kuschner R.A."/>
            <person name="Lesho E.P."/>
            <person name="Waterman P.E."/>
        </authorList>
    </citation>
    <scope>NUCLEOTIDE SEQUENCE [LARGE SCALE GENOMIC DNA]</scope>
    <source>
        <strain evidence="2">MRSN 2154</strain>
    </source>
</reference>
<evidence type="ECO:0000313" key="2">
    <source>
        <dbReference type="Proteomes" id="UP000005012"/>
    </source>
</evidence>
<name>A0A140NIT4_PROSM</name>
<dbReference type="OrthoDB" id="6924451at2"/>
<dbReference type="InterPro" id="IPR045390">
    <property type="entry name" value="ABC-3C_MC3"/>
</dbReference>
<dbReference type="GeneID" id="93518592"/>
<dbReference type="RefSeq" id="WP_004921577.1">
    <property type="nucleotide sequence ID" value="NC_017731.1"/>
</dbReference>
<sequence>MFYTDKNIINNSSFACFLFVLFTEEYEKISIANRRPDLMQCLLILPFIWHKLSCDTIKSKKRTTPLNTVIQDNPLIKFNFKNRVNNYSGITLQGLNLAVSSGLLIRESNNNKILFQRSKKKWPANIKTQLPSDMIRAITRLAYWFYHMDTPTVYNLILEK</sequence>
<reference evidence="1 2" key="1">
    <citation type="journal article" date="2012" name="J. Bacteriol.">
        <title>Complete Genome Sequence of Providencia stuartii Clinical Isolate MRSN 2154.</title>
        <authorList>
            <person name="Clifford R.J."/>
            <person name="Hang J."/>
            <person name="Riley M.C."/>
            <person name="Onmus-Leone F."/>
            <person name="Kuschner R.A."/>
            <person name="Lesho E.P."/>
            <person name="Waterman P.E."/>
        </authorList>
    </citation>
    <scope>NUCLEOTIDE SEQUENCE [LARGE SCALE GENOMIC DNA]</scope>
    <source>
        <strain evidence="1 2">MRSN 2154</strain>
    </source>
</reference>
<dbReference type="AlphaFoldDB" id="A0A140NIT4"/>
<dbReference type="Pfam" id="PF20131">
    <property type="entry name" value="MC3"/>
    <property type="match status" value="1"/>
</dbReference>
<accession>A0A140NIT4</accession>
<evidence type="ECO:0000313" key="1">
    <source>
        <dbReference type="EMBL" id="AFH92558.1"/>
    </source>
</evidence>
<dbReference type="EMBL" id="CP003488">
    <property type="protein sequence ID" value="AFH92558.1"/>
    <property type="molecule type" value="Genomic_DNA"/>
</dbReference>
<proteinExistence type="predicted"/>
<dbReference type="HOGENOM" id="CLU_1585101_0_0_6"/>
<protein>
    <submittedName>
        <fullName evidence="1">Uncharacterized protein</fullName>
    </submittedName>
</protein>
<dbReference type="KEGG" id="psi:S70_03355"/>